<dbReference type="Gene3D" id="3.20.20.80">
    <property type="entry name" value="Glycosidases"/>
    <property type="match status" value="2"/>
</dbReference>
<feature type="domain" description="Glycoside hydrolase family 20 catalytic" evidence="4">
    <location>
        <begin position="170"/>
        <end position="425"/>
    </location>
</feature>
<evidence type="ECO:0000256" key="1">
    <source>
        <dbReference type="ARBA" id="ARBA00006285"/>
    </source>
</evidence>
<dbReference type="Pfam" id="PF02838">
    <property type="entry name" value="Glyco_hydro_20b"/>
    <property type="match status" value="1"/>
</dbReference>
<name>A0ABS9KFT9_9BACT</name>
<dbReference type="InterPro" id="IPR015883">
    <property type="entry name" value="Glyco_hydro_20_cat"/>
</dbReference>
<feature type="domain" description="Glycoside hydrolase family 20 catalytic" evidence="4">
    <location>
        <begin position="559"/>
        <end position="602"/>
    </location>
</feature>
<gene>
    <name evidence="6" type="ORF">L6773_14175</name>
</gene>
<feature type="domain" description="Beta-hexosaminidase bacterial type N-terminal" evidence="5">
    <location>
        <begin position="43"/>
        <end position="167"/>
    </location>
</feature>
<sequence>MLKKVLLGLLFLFVILLIGGYGYYRFVIYEPPLISQEDRKYLNVMPLPAKMEFTGGRFQIEQDFSVSVQGESSEKLSRAIDRFKAKLARKSGINFSEGIQPAKMTIINESVGNPIPVGEEEEFYELSVTESGMELHSNSDYGAIHGLETMLQLVEGSSIPTLTLEDQPRFSWRGLMIDVSRHWIPKEVILRNLDAMAALKMNVLHLHLSDDQGFRVESKTFPRLHEVGSNGKYFTQEDIKDIIQYAADRGIRIIPEFDVPGHTKSWLIAYPQYASVEKEFTFGRKQGDEIFSVPMDPTSEDTYEFLDAFFAQMASLFPDPYMHIGGDEVNPKYWEESDRIRAFMEENDLETAHELQLYFNKRINRILADHGKKMVGWEEILSPDLPENVVVQSWINQKSLFEAVQSGYYGILSAGLYLDHKLHAGTHYAVDPHVLPGAVEIEPDTSHWKMYDVALDVPGNQTETKMVLFDRNPEDVYGFFAMFDQRSGFTGGSINGNELSFEFEAGNIGNLSFNAELIDDSLDGSISLGPLSFSANGHLSGGHEMPGTEMPQVEVMEPLTEAEKGRILGGEAAMWTEVVSAETIDSRIWPRTAAIAEKLWSPRELTADVEDMYRRLEFVSGQLEDLGLKHRSYRIPILKEIGDDAYEPLKELVSILEEAKYYNRLQFLMEFDEVYLPDLELRNIADAAYPESMKAREFNNLVNSFIEEPSEEKKEQILSHLESWAIILEQLDPHFEDSEKLQDVEKLSEQLAEISNIVRNKLQDGSFEYDHQKAEETLRFLDQGENGVVVAVVPGLRRILFE</sequence>
<reference evidence="6" key="2">
    <citation type="submission" date="2024-05" db="EMBL/GenBank/DDBJ databases">
        <title>Rhodohalobacter halophilus gen. nov., sp. nov., a moderately halophilic member of the family Balneolaceae.</title>
        <authorList>
            <person name="Xia J."/>
        </authorList>
    </citation>
    <scope>NUCLEOTIDE SEQUENCE</scope>
    <source>
        <strain evidence="6">WB101</strain>
    </source>
</reference>
<keyword evidence="2" id="KW-0378">Hydrolase</keyword>
<evidence type="ECO:0000259" key="5">
    <source>
        <dbReference type="Pfam" id="PF02838"/>
    </source>
</evidence>
<proteinExistence type="inferred from homology"/>
<dbReference type="RefSeq" id="WP_237855083.1">
    <property type="nucleotide sequence ID" value="NZ_JAKLWS010000020.1"/>
</dbReference>
<dbReference type="Gene3D" id="3.30.379.10">
    <property type="entry name" value="Chitobiase/beta-hexosaminidase domain 2-like"/>
    <property type="match status" value="1"/>
</dbReference>
<evidence type="ECO:0000256" key="2">
    <source>
        <dbReference type="ARBA" id="ARBA00022801"/>
    </source>
</evidence>
<dbReference type="PRINTS" id="PR00738">
    <property type="entry name" value="GLHYDRLASE20"/>
</dbReference>
<dbReference type="PANTHER" id="PTHR22600">
    <property type="entry name" value="BETA-HEXOSAMINIDASE"/>
    <property type="match status" value="1"/>
</dbReference>
<dbReference type="Pfam" id="PF00728">
    <property type="entry name" value="Glyco_hydro_20"/>
    <property type="match status" value="2"/>
</dbReference>
<organism evidence="6 7">
    <name type="scientific">Rhodohalobacter sulfatireducens</name>
    <dbReference type="NCBI Taxonomy" id="2911366"/>
    <lineage>
        <taxon>Bacteria</taxon>
        <taxon>Pseudomonadati</taxon>
        <taxon>Balneolota</taxon>
        <taxon>Balneolia</taxon>
        <taxon>Balneolales</taxon>
        <taxon>Balneolaceae</taxon>
        <taxon>Rhodohalobacter</taxon>
    </lineage>
</organism>
<accession>A0ABS9KFT9</accession>
<evidence type="ECO:0000259" key="4">
    <source>
        <dbReference type="Pfam" id="PF00728"/>
    </source>
</evidence>
<comment type="similarity">
    <text evidence="1">Belongs to the glycosyl hydrolase 20 family.</text>
</comment>
<dbReference type="InterPro" id="IPR029018">
    <property type="entry name" value="Hex-like_dom2"/>
</dbReference>
<keyword evidence="7" id="KW-1185">Reference proteome</keyword>
<evidence type="ECO:0000256" key="3">
    <source>
        <dbReference type="ARBA" id="ARBA00023295"/>
    </source>
</evidence>
<evidence type="ECO:0000313" key="6">
    <source>
        <dbReference type="EMBL" id="MCG2589723.1"/>
    </source>
</evidence>
<dbReference type="InterPro" id="IPR015882">
    <property type="entry name" value="HEX_bac_N"/>
</dbReference>
<dbReference type="PANTHER" id="PTHR22600:SF21">
    <property type="entry name" value="BETA-HEXOSAMINIDASE A"/>
    <property type="match status" value="1"/>
</dbReference>
<dbReference type="InterPro" id="IPR025705">
    <property type="entry name" value="Beta_hexosaminidase_sua/sub"/>
</dbReference>
<keyword evidence="3" id="KW-0326">Glycosidase</keyword>
<protein>
    <submittedName>
        <fullName evidence="6">Beta-N-acetylhexosaminidase</fullName>
    </submittedName>
</protein>
<dbReference type="InterPro" id="IPR017853">
    <property type="entry name" value="GH"/>
</dbReference>
<dbReference type="Proteomes" id="UP001165366">
    <property type="component" value="Unassembled WGS sequence"/>
</dbReference>
<dbReference type="SUPFAM" id="SSF51445">
    <property type="entry name" value="(Trans)glycosidases"/>
    <property type="match status" value="1"/>
</dbReference>
<evidence type="ECO:0000313" key="7">
    <source>
        <dbReference type="Proteomes" id="UP001165366"/>
    </source>
</evidence>
<comment type="caution">
    <text evidence="6">The sequence shown here is derived from an EMBL/GenBank/DDBJ whole genome shotgun (WGS) entry which is preliminary data.</text>
</comment>
<dbReference type="EMBL" id="JAKLWS010000020">
    <property type="protein sequence ID" value="MCG2589723.1"/>
    <property type="molecule type" value="Genomic_DNA"/>
</dbReference>
<dbReference type="SUPFAM" id="SSF55545">
    <property type="entry name" value="beta-N-acetylhexosaminidase-like domain"/>
    <property type="match status" value="1"/>
</dbReference>
<reference evidence="6" key="1">
    <citation type="submission" date="2022-01" db="EMBL/GenBank/DDBJ databases">
        <authorList>
            <person name="Wang Y."/>
        </authorList>
    </citation>
    <scope>NUCLEOTIDE SEQUENCE</scope>
    <source>
        <strain evidence="6">WB101</strain>
    </source>
</reference>